<protein>
    <submittedName>
        <fullName evidence="3">Uncharacterized protein</fullName>
    </submittedName>
</protein>
<evidence type="ECO:0000256" key="1">
    <source>
        <dbReference type="SAM" id="MobiDB-lite"/>
    </source>
</evidence>
<comment type="caution">
    <text evidence="3">The sequence shown here is derived from an EMBL/GenBank/DDBJ whole genome shotgun (WGS) entry which is preliminary data.</text>
</comment>
<keyword evidence="2" id="KW-0472">Membrane</keyword>
<evidence type="ECO:0000313" key="3">
    <source>
        <dbReference type="EMBL" id="KDR44560.1"/>
    </source>
</evidence>
<keyword evidence="2" id="KW-1133">Transmembrane helix</keyword>
<dbReference type="AlphaFoldDB" id="A0A069PVK0"/>
<evidence type="ECO:0000256" key="2">
    <source>
        <dbReference type="SAM" id="Phobius"/>
    </source>
</evidence>
<dbReference type="Proteomes" id="UP000027466">
    <property type="component" value="Unassembled WGS sequence"/>
</dbReference>
<proteinExistence type="predicted"/>
<name>A0A069PVK0_9BURK</name>
<keyword evidence="2" id="KW-0812">Transmembrane</keyword>
<feature type="transmembrane region" description="Helical" evidence="2">
    <location>
        <begin position="76"/>
        <end position="94"/>
    </location>
</feature>
<sequence>MEDSLNFEIPVQDAPRPVRRARASRSGAPGVDRPELQTGEPIDIYHWAAVALVTALMCAVLAYAAGTPALTRAANVTSVVFGAMGGALVFAGLVRKLRRFAAVRVAQRRSR</sequence>
<keyword evidence="4" id="KW-1185">Reference proteome</keyword>
<feature type="transmembrane region" description="Helical" evidence="2">
    <location>
        <begin position="44"/>
        <end position="64"/>
    </location>
</feature>
<organism evidence="3 4">
    <name type="scientific">Caballeronia glathei</name>
    <dbReference type="NCBI Taxonomy" id="60547"/>
    <lineage>
        <taxon>Bacteria</taxon>
        <taxon>Pseudomonadati</taxon>
        <taxon>Pseudomonadota</taxon>
        <taxon>Betaproteobacteria</taxon>
        <taxon>Burkholderiales</taxon>
        <taxon>Burkholderiaceae</taxon>
        <taxon>Caballeronia</taxon>
    </lineage>
</organism>
<dbReference type="EMBL" id="JFHC01000002">
    <property type="protein sequence ID" value="KDR44560.1"/>
    <property type="molecule type" value="Genomic_DNA"/>
</dbReference>
<accession>A0A069PVK0</accession>
<feature type="region of interest" description="Disordered" evidence="1">
    <location>
        <begin position="16"/>
        <end position="35"/>
    </location>
</feature>
<gene>
    <name evidence="3" type="ORF">BG61_12765</name>
</gene>
<evidence type="ECO:0000313" key="4">
    <source>
        <dbReference type="Proteomes" id="UP000027466"/>
    </source>
</evidence>
<reference evidence="3 4" key="1">
    <citation type="submission" date="2014-03" db="EMBL/GenBank/DDBJ databases">
        <title>Draft Genome Sequences of Four Burkholderia Strains.</title>
        <authorList>
            <person name="Liu X.Y."/>
            <person name="Li C.X."/>
            <person name="Xu J.H."/>
        </authorList>
    </citation>
    <scope>NUCLEOTIDE SEQUENCE [LARGE SCALE GENOMIC DNA]</scope>
    <source>
        <strain evidence="3 4">DSM 50014</strain>
    </source>
</reference>
<dbReference type="RefSeq" id="WP_035926005.1">
    <property type="nucleotide sequence ID" value="NZ_CADFFX010000008.1"/>
</dbReference>